<dbReference type="PROSITE" id="PS50005">
    <property type="entry name" value="TPR"/>
    <property type="match status" value="1"/>
</dbReference>
<name>A0A849P3Z5_9BURK</name>
<keyword evidence="3" id="KW-1185">Reference proteome</keyword>
<sequence length="221" mass="24017">MVTAQFVPLSELPTVPDAIPGESGQGEIRPIDNTQYVTGFEPPPEGGSETVANILKKLEPSVDTRIPETAAQAALRINRLIEQGHFDSALREITKLKTKADKLSSPGTDVQLLFLEARAYAAKGEATKALSIYREMTFNYPELAEPWNNMAVIQMKVGSLDEALTSLQTSLTIRPNYAIANQNIGLIYTLLAKQSFDKAASQGAKGARANAQQLQQFLNGK</sequence>
<organism evidence="2 3">
    <name type="scientific">Pelistega suis</name>
    <dbReference type="NCBI Taxonomy" id="1631957"/>
    <lineage>
        <taxon>Bacteria</taxon>
        <taxon>Pseudomonadati</taxon>
        <taxon>Pseudomonadota</taxon>
        <taxon>Betaproteobacteria</taxon>
        <taxon>Burkholderiales</taxon>
        <taxon>Alcaligenaceae</taxon>
        <taxon>Pelistega</taxon>
    </lineage>
</organism>
<gene>
    <name evidence="2" type="ORF">HKX39_06330</name>
</gene>
<dbReference type="InterPro" id="IPR011990">
    <property type="entry name" value="TPR-like_helical_dom_sf"/>
</dbReference>
<dbReference type="SMART" id="SM00028">
    <property type="entry name" value="TPR"/>
    <property type="match status" value="2"/>
</dbReference>
<reference evidence="2 3" key="1">
    <citation type="submission" date="2020-05" db="EMBL/GenBank/DDBJ databases">
        <authorList>
            <person name="Niu N."/>
        </authorList>
    </citation>
    <scope>NUCLEOTIDE SEQUENCE [LARGE SCALE GENOMIC DNA]</scope>
    <source>
        <strain evidence="2 3">3340-03</strain>
    </source>
</reference>
<keyword evidence="1" id="KW-0802">TPR repeat</keyword>
<evidence type="ECO:0000256" key="1">
    <source>
        <dbReference type="PROSITE-ProRule" id="PRU00339"/>
    </source>
</evidence>
<dbReference type="Pfam" id="PF04733">
    <property type="entry name" value="Coatomer_E"/>
    <property type="match status" value="1"/>
</dbReference>
<protein>
    <recommendedName>
        <fullName evidence="4">Tetratricopeptide repeat protein</fullName>
    </recommendedName>
</protein>
<dbReference type="AlphaFoldDB" id="A0A849P3Z5"/>
<evidence type="ECO:0000313" key="2">
    <source>
        <dbReference type="EMBL" id="NOL51786.1"/>
    </source>
</evidence>
<dbReference type="Gene3D" id="1.25.40.10">
    <property type="entry name" value="Tetratricopeptide repeat domain"/>
    <property type="match status" value="1"/>
</dbReference>
<evidence type="ECO:0008006" key="4">
    <source>
        <dbReference type="Google" id="ProtNLM"/>
    </source>
</evidence>
<comment type="caution">
    <text evidence="2">The sequence shown here is derived from an EMBL/GenBank/DDBJ whole genome shotgun (WGS) entry which is preliminary data.</text>
</comment>
<dbReference type="Proteomes" id="UP000537862">
    <property type="component" value="Unassembled WGS sequence"/>
</dbReference>
<evidence type="ECO:0000313" key="3">
    <source>
        <dbReference type="Proteomes" id="UP000537862"/>
    </source>
</evidence>
<dbReference type="InterPro" id="IPR019734">
    <property type="entry name" value="TPR_rpt"/>
</dbReference>
<dbReference type="SUPFAM" id="SSF48452">
    <property type="entry name" value="TPR-like"/>
    <property type="match status" value="1"/>
</dbReference>
<accession>A0A849P3Z5</accession>
<proteinExistence type="predicted"/>
<dbReference type="EMBL" id="JABGBN010000004">
    <property type="protein sequence ID" value="NOL51786.1"/>
    <property type="molecule type" value="Genomic_DNA"/>
</dbReference>
<feature type="repeat" description="TPR" evidence="1">
    <location>
        <begin position="144"/>
        <end position="177"/>
    </location>
</feature>